<reference evidence="1 2" key="1">
    <citation type="submission" date="2024-02" db="EMBL/GenBank/DDBJ databases">
        <title>Bacteria isolated from the canopy kelp, Nereocystis luetkeana.</title>
        <authorList>
            <person name="Pfister C.A."/>
            <person name="Younker I.T."/>
            <person name="Light S.H."/>
        </authorList>
    </citation>
    <scope>NUCLEOTIDE SEQUENCE [LARGE SCALE GENOMIC DNA]</scope>
    <source>
        <strain evidence="1 2">TI.4.07</strain>
    </source>
</reference>
<organism evidence="1 2">
    <name type="scientific">Marinomonas arenicola</name>
    <dbReference type="NCBI Taxonomy" id="569601"/>
    <lineage>
        <taxon>Bacteria</taxon>
        <taxon>Pseudomonadati</taxon>
        <taxon>Pseudomonadota</taxon>
        <taxon>Gammaproteobacteria</taxon>
        <taxon>Oceanospirillales</taxon>
        <taxon>Oceanospirillaceae</taxon>
        <taxon>Marinomonas</taxon>
    </lineage>
</organism>
<proteinExistence type="predicted"/>
<dbReference type="RefSeq" id="WP_341567353.1">
    <property type="nucleotide sequence ID" value="NZ_JBAKAR010000008.1"/>
</dbReference>
<name>A0ABU9G5T8_9GAMM</name>
<dbReference type="Gene3D" id="1.10.30.50">
    <property type="match status" value="1"/>
</dbReference>
<sequence length="362" mass="41799">MLWTVTKPAASGLYWLDDVHKNFYQQLFAGNAFDECFLDGFNGVLTSSAKTNEKFQAVFDGYNSLDEHLKSRIQEIYNSHVAYRACFSVINIEIAKPCEELREFWVKVKSLASYLYSTTLGLVCFKDACTEEADMDVHYEEYKQLNGVVCCFCGTEEMMEERDIEPEDGLELEDEKQWRASYDHYLPKKLYPFLSVDFDNLIPCCQKCNEKAKGETDVLLAGDVRTLSFYPYDDENTVQLEASLIQINEKLKMSVNVKDLNNEISAKAETWNRAFKVIPRVNQRLKNFNSSWLAPLFNGIDDVERGKFALEDEIRRCRRFQKKEREAFFKALCFGEVLTKSDDELKALLDSVSASYSGRRSL</sequence>
<accession>A0ABU9G5T8</accession>
<evidence type="ECO:0000313" key="2">
    <source>
        <dbReference type="Proteomes" id="UP001379949"/>
    </source>
</evidence>
<comment type="caution">
    <text evidence="1">The sequence shown here is derived from an EMBL/GenBank/DDBJ whole genome shotgun (WGS) entry which is preliminary data.</text>
</comment>
<dbReference type="EMBL" id="JBAKAR010000008">
    <property type="protein sequence ID" value="MEL0613640.1"/>
    <property type="molecule type" value="Genomic_DNA"/>
</dbReference>
<dbReference type="Proteomes" id="UP001379949">
    <property type="component" value="Unassembled WGS sequence"/>
</dbReference>
<gene>
    <name evidence="1" type="ORF">V6242_10835</name>
</gene>
<keyword evidence="2" id="KW-1185">Reference proteome</keyword>
<evidence type="ECO:0000313" key="1">
    <source>
        <dbReference type="EMBL" id="MEL0613640.1"/>
    </source>
</evidence>
<evidence type="ECO:0008006" key="3">
    <source>
        <dbReference type="Google" id="ProtNLM"/>
    </source>
</evidence>
<protein>
    <recommendedName>
        <fullName evidence="3">HNH endonuclease</fullName>
    </recommendedName>
</protein>